<dbReference type="EMBL" id="FOCV01000001">
    <property type="protein sequence ID" value="SEM97653.1"/>
    <property type="molecule type" value="Genomic_DNA"/>
</dbReference>
<reference evidence="4" key="3">
    <citation type="submission" date="2016-10" db="EMBL/GenBank/DDBJ databases">
        <authorList>
            <person name="Wibberg D."/>
        </authorList>
    </citation>
    <scope>NUCLEOTIDE SEQUENCE [LARGE SCALE GENOMIC DNA]</scope>
</reference>
<sequence length="47" mass="5142">MNKNTRRARAIAIAQAKPDNKLVAVRYFAISASALAAVVALLLARWF</sequence>
<reference evidence="3 5" key="1">
    <citation type="submission" date="2016-10" db="EMBL/GenBank/DDBJ databases">
        <authorList>
            <person name="Varghese N."/>
            <person name="Submissions S."/>
        </authorList>
    </citation>
    <scope>NUCLEOTIDE SEQUENCE [LARGE SCALE GENOMIC DNA]</scope>
    <source>
        <strain evidence="3 5">CGMCC 1.7071</strain>
    </source>
</reference>
<reference evidence="2" key="2">
    <citation type="submission" date="2016-10" db="EMBL/GenBank/DDBJ databases">
        <authorList>
            <person name="de Groot N.N."/>
        </authorList>
    </citation>
    <scope>NUCLEOTIDE SEQUENCE [LARGE SCALE GENOMIC DNA]</scope>
    <source>
        <strain evidence="2">CCBAU85039</strain>
    </source>
</reference>
<dbReference type="Proteomes" id="UP000198939">
    <property type="component" value="Unassembled WGS sequence"/>
</dbReference>
<evidence type="ECO:0000313" key="5">
    <source>
        <dbReference type="Proteomes" id="UP000198939"/>
    </source>
</evidence>
<dbReference type="RefSeq" id="WP_167371538.1">
    <property type="nucleotide sequence ID" value="NZ_FNXB01000003.1"/>
</dbReference>
<dbReference type="AlphaFoldDB" id="A0A1H8CR71"/>
<proteinExistence type="predicted"/>
<dbReference type="STRING" id="501024.RTCCBAU85039_0719"/>
<evidence type="ECO:0000256" key="1">
    <source>
        <dbReference type="SAM" id="Phobius"/>
    </source>
</evidence>
<keyword evidence="1" id="KW-0812">Transmembrane</keyword>
<keyword evidence="1" id="KW-1133">Transmembrane helix</keyword>
<evidence type="ECO:0000313" key="3">
    <source>
        <dbReference type="EMBL" id="SEM97653.1"/>
    </source>
</evidence>
<name>A0A1H8CR71_9HYPH</name>
<organism evidence="2 4">
    <name type="scientific">Rhizobium tibeticum</name>
    <dbReference type="NCBI Taxonomy" id="501024"/>
    <lineage>
        <taxon>Bacteria</taxon>
        <taxon>Pseudomonadati</taxon>
        <taxon>Pseudomonadota</taxon>
        <taxon>Alphaproteobacteria</taxon>
        <taxon>Hyphomicrobiales</taxon>
        <taxon>Rhizobiaceae</taxon>
        <taxon>Rhizobium/Agrobacterium group</taxon>
        <taxon>Rhizobium</taxon>
    </lineage>
</organism>
<evidence type="ECO:0000313" key="2">
    <source>
        <dbReference type="EMBL" id="SEH49638.1"/>
    </source>
</evidence>
<accession>A0A1H8CR71</accession>
<keyword evidence="5" id="KW-1185">Reference proteome</keyword>
<keyword evidence="1" id="KW-0472">Membrane</keyword>
<dbReference type="Proteomes" id="UP000183063">
    <property type="component" value="Unassembled WGS sequence"/>
</dbReference>
<gene>
    <name evidence="2" type="ORF">RTCCBAU85039_0719</name>
    <name evidence="3" type="ORF">SAMN05216228_1001271</name>
</gene>
<dbReference type="EMBL" id="FNXB01000003">
    <property type="protein sequence ID" value="SEH49638.1"/>
    <property type="molecule type" value="Genomic_DNA"/>
</dbReference>
<feature type="transmembrane region" description="Helical" evidence="1">
    <location>
        <begin position="27"/>
        <end position="46"/>
    </location>
</feature>
<protein>
    <submittedName>
        <fullName evidence="2">Uncharacterized protein</fullName>
    </submittedName>
</protein>
<evidence type="ECO:0000313" key="4">
    <source>
        <dbReference type="Proteomes" id="UP000183063"/>
    </source>
</evidence>